<dbReference type="SUPFAM" id="SSF54001">
    <property type="entry name" value="Cysteine proteinases"/>
    <property type="match status" value="1"/>
</dbReference>
<feature type="domain" description="OTU" evidence="5">
    <location>
        <begin position="65"/>
        <end position="204"/>
    </location>
</feature>
<dbReference type="Pfam" id="PF02338">
    <property type="entry name" value="OTU"/>
    <property type="match status" value="1"/>
</dbReference>
<protein>
    <recommendedName>
        <fullName evidence="3">Ubiquitin thioesterase OTU</fullName>
        <ecNumber evidence="3">3.4.19.12</ecNumber>
    </recommendedName>
</protein>
<dbReference type="GO" id="GO:0005829">
    <property type="term" value="C:cytosol"/>
    <property type="evidence" value="ECO:0007669"/>
    <property type="project" value="TreeGrafter"/>
</dbReference>
<gene>
    <name evidence="6" type="ORF">OLUC0939_LOCUS7407</name>
</gene>
<dbReference type="GO" id="GO:0016579">
    <property type="term" value="P:protein deubiquitination"/>
    <property type="evidence" value="ECO:0007669"/>
    <property type="project" value="TreeGrafter"/>
</dbReference>
<feature type="signal peptide" evidence="4">
    <location>
        <begin position="1"/>
        <end position="21"/>
    </location>
</feature>
<evidence type="ECO:0000256" key="3">
    <source>
        <dbReference type="RuleBase" id="RU367104"/>
    </source>
</evidence>
<evidence type="ECO:0000313" key="6">
    <source>
        <dbReference type="EMBL" id="CAD8226666.1"/>
    </source>
</evidence>
<dbReference type="GO" id="GO:0004843">
    <property type="term" value="F:cysteine-type deubiquitinase activity"/>
    <property type="evidence" value="ECO:0007669"/>
    <property type="project" value="UniProtKB-UniRule"/>
</dbReference>
<sequence>MLRMATLALSVVASTANRASAFRSSPTPLVVRARRCVASPRLNVGYSCDGPKALHGDDDAGAVQWEVHEVKGDGRCLFRSVSVARALSKSGRRQSEVDELASADELRAAAVNELLERREETEWFIEGDFDDYVARMQQPMAWGGEPEIIMLTHVLASPISVYMAEGVGMRSIGVYGEDYADSAQYDDLAVLFHGAGHYEALRVFGRA</sequence>
<organism evidence="6">
    <name type="scientific">Ostreococcus sp. 'lucimarinus'</name>
    <dbReference type="NCBI Taxonomy" id="242159"/>
    <lineage>
        <taxon>Eukaryota</taxon>
        <taxon>Viridiplantae</taxon>
        <taxon>Chlorophyta</taxon>
        <taxon>Mamiellophyceae</taxon>
        <taxon>Mamiellales</taxon>
        <taxon>Bathycoccaceae</taxon>
        <taxon>Ostreococcus</taxon>
    </lineage>
</organism>
<evidence type="ECO:0000256" key="4">
    <source>
        <dbReference type="SAM" id="SignalP"/>
    </source>
</evidence>
<dbReference type="GO" id="GO:0030968">
    <property type="term" value="P:endoplasmic reticulum unfolded protein response"/>
    <property type="evidence" value="ECO:0007669"/>
    <property type="project" value="TreeGrafter"/>
</dbReference>
<dbReference type="EC" id="3.4.19.12" evidence="3"/>
<dbReference type="EMBL" id="HBDX01008647">
    <property type="protein sequence ID" value="CAD8226666.1"/>
    <property type="molecule type" value="Transcribed_RNA"/>
</dbReference>
<comment type="catalytic activity">
    <reaction evidence="1 3">
        <text>Thiol-dependent hydrolysis of ester, thioester, amide, peptide and isopeptide bonds formed by the C-terminal Gly of ubiquitin (a 76-residue protein attached to proteins as an intracellular targeting signal).</text>
        <dbReference type="EC" id="3.4.19.12"/>
    </reaction>
</comment>
<keyword evidence="3" id="KW-0833">Ubl conjugation pathway</keyword>
<dbReference type="GO" id="GO:0036503">
    <property type="term" value="P:ERAD pathway"/>
    <property type="evidence" value="ECO:0007669"/>
    <property type="project" value="TreeGrafter"/>
</dbReference>
<evidence type="ECO:0000256" key="1">
    <source>
        <dbReference type="ARBA" id="ARBA00000707"/>
    </source>
</evidence>
<keyword evidence="2 3" id="KW-0378">Hydrolase</keyword>
<comment type="function">
    <text evidence="3">Hydrolase that can remove conjugated ubiquitin from proteins and may therefore play an important regulatory role at the level of protein turnover by preventing degradation.</text>
</comment>
<dbReference type="AlphaFoldDB" id="A0A7R9XTT6"/>
<dbReference type="PANTHER" id="PTHR13312:SF6">
    <property type="entry name" value="UBIQUITIN THIOESTERASE OTU"/>
    <property type="match status" value="1"/>
</dbReference>
<keyword evidence="4" id="KW-0732">Signal</keyword>
<dbReference type="InterPro" id="IPR003323">
    <property type="entry name" value="OTU_dom"/>
</dbReference>
<proteinExistence type="predicted"/>
<dbReference type="PANTHER" id="PTHR13312">
    <property type="entry name" value="HIV-INDUCED PROTEIN-7-LIKE PROTEASE"/>
    <property type="match status" value="1"/>
</dbReference>
<evidence type="ECO:0000256" key="2">
    <source>
        <dbReference type="ARBA" id="ARBA00022801"/>
    </source>
</evidence>
<keyword evidence="3" id="KW-0645">Protease</keyword>
<keyword evidence="3" id="KW-0788">Thiol protease</keyword>
<name>A0A7R9XTT6_9CHLO</name>
<dbReference type="Gene3D" id="3.90.70.80">
    <property type="match status" value="1"/>
</dbReference>
<feature type="chain" id="PRO_5031292720" description="Ubiquitin thioesterase OTU" evidence="4">
    <location>
        <begin position="22"/>
        <end position="207"/>
    </location>
</feature>
<comment type="subcellular location">
    <subcellularLocation>
        <location evidence="3">Cytoplasm</location>
    </subcellularLocation>
</comment>
<accession>A0A7R9XTT6</accession>
<evidence type="ECO:0000259" key="5">
    <source>
        <dbReference type="PROSITE" id="PS50802"/>
    </source>
</evidence>
<dbReference type="InterPro" id="IPR038765">
    <property type="entry name" value="Papain-like_cys_pep_sf"/>
</dbReference>
<reference evidence="6" key="1">
    <citation type="submission" date="2021-01" db="EMBL/GenBank/DDBJ databases">
        <authorList>
            <person name="Corre E."/>
            <person name="Pelletier E."/>
            <person name="Niang G."/>
            <person name="Scheremetjew M."/>
            <person name="Finn R."/>
            <person name="Kale V."/>
            <person name="Holt S."/>
            <person name="Cochrane G."/>
            <person name="Meng A."/>
            <person name="Brown T."/>
            <person name="Cohen L."/>
        </authorList>
    </citation>
    <scope>NUCLEOTIDE SEQUENCE</scope>
    <source>
        <strain evidence="6">Clade-A-BCC118000</strain>
    </source>
</reference>
<keyword evidence="3" id="KW-0963">Cytoplasm</keyword>
<dbReference type="GO" id="GO:0005634">
    <property type="term" value="C:nucleus"/>
    <property type="evidence" value="ECO:0007669"/>
    <property type="project" value="TreeGrafter"/>
</dbReference>
<dbReference type="PROSITE" id="PS50802">
    <property type="entry name" value="OTU"/>
    <property type="match status" value="1"/>
</dbReference>